<dbReference type="Proteomes" id="UP000824089">
    <property type="component" value="Unassembled WGS sequence"/>
</dbReference>
<dbReference type="InterPro" id="IPR014867">
    <property type="entry name" value="Spore_coat_CotH_CotH2/3/7"/>
</dbReference>
<comment type="caution">
    <text evidence="3">The sequence shown here is derived from an EMBL/GenBank/DDBJ whole genome shotgun (WGS) entry which is preliminary data.</text>
</comment>
<dbReference type="EMBL" id="DVMM01000084">
    <property type="protein sequence ID" value="HIU29469.1"/>
    <property type="molecule type" value="Genomic_DNA"/>
</dbReference>
<feature type="compositionally biased region" description="Polar residues" evidence="1">
    <location>
        <begin position="40"/>
        <end position="50"/>
    </location>
</feature>
<evidence type="ECO:0000256" key="2">
    <source>
        <dbReference type="SAM" id="SignalP"/>
    </source>
</evidence>
<feature type="signal peptide" evidence="2">
    <location>
        <begin position="1"/>
        <end position="33"/>
    </location>
</feature>
<reference evidence="3" key="1">
    <citation type="submission" date="2020-10" db="EMBL/GenBank/DDBJ databases">
        <authorList>
            <person name="Gilroy R."/>
        </authorList>
    </citation>
    <scope>NUCLEOTIDE SEQUENCE</scope>
    <source>
        <strain evidence="3">CHK195-4489</strain>
    </source>
</reference>
<evidence type="ECO:0000313" key="4">
    <source>
        <dbReference type="Proteomes" id="UP000824089"/>
    </source>
</evidence>
<dbReference type="AlphaFoldDB" id="A0A9D1L914"/>
<keyword evidence="3" id="KW-0418">Kinase</keyword>
<evidence type="ECO:0000313" key="3">
    <source>
        <dbReference type="EMBL" id="HIU29469.1"/>
    </source>
</evidence>
<gene>
    <name evidence="3" type="ORF">IAD50_04130</name>
</gene>
<feature type="chain" id="PRO_5038650372" evidence="2">
    <location>
        <begin position="34"/>
        <end position="657"/>
    </location>
</feature>
<dbReference type="Pfam" id="PF08757">
    <property type="entry name" value="CotH"/>
    <property type="match status" value="1"/>
</dbReference>
<protein>
    <submittedName>
        <fullName evidence="3">CotH kinase family protein</fullName>
    </submittedName>
</protein>
<sequence length="657" mass="73472">MGTDVKKTRFISIFLFSLTAALLLSACRGPEKAGNPPAGTASSPELQTPAASAPRAESQMPVLRITTERNAAVTSKEEYVPCKVSSENCGESMLFCDREAEIRVRGNSTAEAEKKPYRLRFSRKQSLLGINGNAECKNWCLMADYFDPSMMRTSTAFRLGNTLLEGKYYCSDYAYAEVYLNGEYQGVYLVCEQTQINPNRVAIFEKEDGDEGTEIGYLMIGQGGRTDEPNTMRTHASVSVTDLNGDSASCGSMIFSLSGGDYTAEQIRFIEDWCSAVYEAVYAAIYLDEYYTVGADCTLRRKTDFPENASKSEKQQATVGALVDLESAVRMYVLDEIVKNLDAGTFNMYVDLSPSGSGLLTFAAPWDFDFALGNTRYDTTYSPYGLYAANFSYSDGVRTNSWYVMLNSAGWFRERVRALWREKYPALLADAEEISRLSQAYEKEFARNYQKWDLLGKKLLFHQHDSVTSYTSQADAARFLSGWLKNRLEWLNAEWGESASVEKADFTSLDFAKNYEPVVLGTYHCCEGVKTESDYVFTVTDATDPYFSILYSRSEETLSADVYRYFEITCMAPPENSSASYTTEFFLAAGETGAPEAGKSVYASFPADGSWHTLVLDFSQLRFWSGTIHTIRVDFFSNCAEGDVYFIKSARLLQEAP</sequence>
<dbReference type="GO" id="GO:0016301">
    <property type="term" value="F:kinase activity"/>
    <property type="evidence" value="ECO:0007669"/>
    <property type="project" value="UniProtKB-KW"/>
</dbReference>
<dbReference type="PROSITE" id="PS51257">
    <property type="entry name" value="PROKAR_LIPOPROTEIN"/>
    <property type="match status" value="1"/>
</dbReference>
<keyword evidence="3" id="KW-0808">Transferase</keyword>
<keyword evidence="2" id="KW-0732">Signal</keyword>
<name>A0A9D1L914_9CLOT</name>
<evidence type="ECO:0000256" key="1">
    <source>
        <dbReference type="SAM" id="MobiDB-lite"/>
    </source>
</evidence>
<feature type="region of interest" description="Disordered" evidence="1">
    <location>
        <begin position="32"/>
        <end position="59"/>
    </location>
</feature>
<accession>A0A9D1L914</accession>
<reference evidence="3" key="2">
    <citation type="journal article" date="2021" name="PeerJ">
        <title>Extensive microbial diversity within the chicken gut microbiome revealed by metagenomics and culture.</title>
        <authorList>
            <person name="Gilroy R."/>
            <person name="Ravi A."/>
            <person name="Getino M."/>
            <person name="Pursley I."/>
            <person name="Horton D.L."/>
            <person name="Alikhan N.F."/>
            <person name="Baker D."/>
            <person name="Gharbi K."/>
            <person name="Hall N."/>
            <person name="Watson M."/>
            <person name="Adriaenssens E.M."/>
            <person name="Foster-Nyarko E."/>
            <person name="Jarju S."/>
            <person name="Secka A."/>
            <person name="Antonio M."/>
            <person name="Oren A."/>
            <person name="Chaudhuri R.R."/>
            <person name="La Ragione R."/>
            <person name="Hildebrand F."/>
            <person name="Pallen M.J."/>
        </authorList>
    </citation>
    <scope>NUCLEOTIDE SEQUENCE</scope>
    <source>
        <strain evidence="3">CHK195-4489</strain>
    </source>
</reference>
<organism evidence="3 4">
    <name type="scientific">Candidatus Egerieisoma faecipullorum</name>
    <dbReference type="NCBI Taxonomy" id="2840963"/>
    <lineage>
        <taxon>Bacteria</taxon>
        <taxon>Bacillati</taxon>
        <taxon>Bacillota</taxon>
        <taxon>Clostridia</taxon>
        <taxon>Eubacteriales</taxon>
        <taxon>Clostridiaceae</taxon>
        <taxon>Clostridiaceae incertae sedis</taxon>
        <taxon>Candidatus Egerieisoma</taxon>
    </lineage>
</organism>
<proteinExistence type="predicted"/>